<dbReference type="STRING" id="1328759.A0A5C2RUZ3"/>
<dbReference type="EMBL" id="ML122295">
    <property type="protein sequence ID" value="RPD55412.1"/>
    <property type="molecule type" value="Genomic_DNA"/>
</dbReference>
<reference evidence="2" key="1">
    <citation type="journal article" date="2018" name="Genome Biol. Evol.">
        <title>Genomics and development of Lentinus tigrinus, a white-rot wood-decaying mushroom with dimorphic fruiting bodies.</title>
        <authorList>
            <person name="Wu B."/>
            <person name="Xu Z."/>
            <person name="Knudson A."/>
            <person name="Carlson A."/>
            <person name="Chen N."/>
            <person name="Kovaka S."/>
            <person name="LaButti K."/>
            <person name="Lipzen A."/>
            <person name="Pennachio C."/>
            <person name="Riley R."/>
            <person name="Schakwitz W."/>
            <person name="Umezawa K."/>
            <person name="Ohm R.A."/>
            <person name="Grigoriev I.V."/>
            <person name="Nagy L.G."/>
            <person name="Gibbons J."/>
            <person name="Hibbett D."/>
        </authorList>
    </citation>
    <scope>NUCLEOTIDE SEQUENCE [LARGE SCALE GENOMIC DNA]</scope>
    <source>
        <strain evidence="2">ALCF2SS1-6</strain>
    </source>
</reference>
<proteinExistence type="predicted"/>
<dbReference type="OrthoDB" id="2803094at2759"/>
<name>A0A5C2RUZ3_9APHY</name>
<feature type="compositionally biased region" description="Basic and acidic residues" evidence="1">
    <location>
        <begin position="85"/>
        <end position="96"/>
    </location>
</feature>
<evidence type="ECO:0000313" key="3">
    <source>
        <dbReference type="Proteomes" id="UP000313359"/>
    </source>
</evidence>
<keyword evidence="3" id="KW-1185">Reference proteome</keyword>
<feature type="compositionally biased region" description="Basic and acidic residues" evidence="1">
    <location>
        <begin position="1"/>
        <end position="22"/>
    </location>
</feature>
<gene>
    <name evidence="2" type="ORF">L227DRAFT_579617</name>
</gene>
<feature type="region of interest" description="Disordered" evidence="1">
    <location>
        <begin position="127"/>
        <end position="155"/>
    </location>
</feature>
<evidence type="ECO:0000313" key="2">
    <source>
        <dbReference type="EMBL" id="RPD55412.1"/>
    </source>
</evidence>
<dbReference type="Proteomes" id="UP000313359">
    <property type="component" value="Unassembled WGS sequence"/>
</dbReference>
<feature type="compositionally biased region" description="Basic and acidic residues" evidence="1">
    <location>
        <begin position="134"/>
        <end position="145"/>
    </location>
</feature>
<dbReference type="AlphaFoldDB" id="A0A5C2RUZ3"/>
<accession>A0A5C2RUZ3</accession>
<protein>
    <submittedName>
        <fullName evidence="2">Uncharacterized protein</fullName>
    </submittedName>
</protein>
<feature type="region of interest" description="Disordered" evidence="1">
    <location>
        <begin position="1"/>
        <end position="101"/>
    </location>
</feature>
<organism evidence="2 3">
    <name type="scientific">Lentinus tigrinus ALCF2SS1-6</name>
    <dbReference type="NCBI Taxonomy" id="1328759"/>
    <lineage>
        <taxon>Eukaryota</taxon>
        <taxon>Fungi</taxon>
        <taxon>Dikarya</taxon>
        <taxon>Basidiomycota</taxon>
        <taxon>Agaricomycotina</taxon>
        <taxon>Agaricomycetes</taxon>
        <taxon>Polyporales</taxon>
        <taxon>Polyporaceae</taxon>
        <taxon>Lentinus</taxon>
    </lineage>
</organism>
<evidence type="ECO:0000256" key="1">
    <source>
        <dbReference type="SAM" id="MobiDB-lite"/>
    </source>
</evidence>
<sequence>MPPKTSSDRSRRLQSRDPHSSDSGRTPTDIANEEDTPGLAPLPHVLEPATPKARGSAAVAPNSDEDTPRPQFRTKDRNSGNTAAEHVHSDDTDFHPSDMFSVEKSMNMDSEELSPWSWMETGQLWSPADEDDISDLHDSAGEHRSGSASPDFEDDVYREADQPGLGYESDESVYEITEGSSTDSWSLQNFKNLDDLLRLTSMPEMSPVYSPRRLQSTKGATKAECDISPEHRLKTVVVCPALLDPLLEGGIKLLSGVSIRPKDVSDALKATRFLPRALHAVLPKVIWTEGDVVAWCESSMLRPSMECAQACLNTSALDAPKLSLSSVPSQKINADRVIWDGTKPVEVEIDGKAEIADYPATLCSIEVKSPNVFTATRFKDLDVDQESAPSGTFAIRFSWPMVPKGVKKTDRIIVQAWAQMVNENCNYGVLTCHSRTVFLIRSGQTLYFSGTYLLINRPQFWMFCLIMLAKGKLQLDLPQFNTDHWPPWASLQHDVVSQSNVPYAGIIKQTTWTVHKASRGGYDLRARN</sequence>